<keyword evidence="4" id="KW-0472">Membrane</keyword>
<evidence type="ECO:0000313" key="6">
    <source>
        <dbReference type="EMBL" id="EJT70583.1"/>
    </source>
</evidence>
<name>J3PDN3_GAET3</name>
<dbReference type="Proteomes" id="UP000006039">
    <property type="component" value="Unassembled WGS sequence"/>
</dbReference>
<feature type="transmembrane region" description="Helical" evidence="4">
    <location>
        <begin position="364"/>
        <end position="383"/>
    </location>
</feature>
<dbReference type="PROSITE" id="PS50850">
    <property type="entry name" value="MFS"/>
    <property type="match status" value="1"/>
</dbReference>
<dbReference type="GeneID" id="20352064"/>
<feature type="transmembrane region" description="Helical" evidence="4">
    <location>
        <begin position="389"/>
        <end position="412"/>
    </location>
</feature>
<feature type="transmembrane region" description="Helical" evidence="4">
    <location>
        <begin position="224"/>
        <end position="247"/>
    </location>
</feature>
<feature type="transmembrane region" description="Helical" evidence="4">
    <location>
        <begin position="424"/>
        <end position="443"/>
    </location>
</feature>
<evidence type="ECO:0000256" key="2">
    <source>
        <dbReference type="ARBA" id="ARBA00006727"/>
    </source>
</evidence>
<evidence type="ECO:0000259" key="5">
    <source>
        <dbReference type="PROSITE" id="PS50850"/>
    </source>
</evidence>
<reference evidence="7" key="5">
    <citation type="submission" date="2018-04" db="UniProtKB">
        <authorList>
            <consortium name="EnsemblFungi"/>
        </authorList>
    </citation>
    <scope>IDENTIFICATION</scope>
    <source>
        <strain evidence="7">R3-111a-1</strain>
    </source>
</reference>
<feature type="region of interest" description="Disordered" evidence="3">
    <location>
        <begin position="1"/>
        <end position="36"/>
    </location>
</feature>
<evidence type="ECO:0000256" key="4">
    <source>
        <dbReference type="SAM" id="Phobius"/>
    </source>
</evidence>
<dbReference type="EMBL" id="GL385401">
    <property type="protein sequence ID" value="EJT70583.1"/>
    <property type="molecule type" value="Genomic_DNA"/>
</dbReference>
<feature type="transmembrane region" description="Helical" evidence="4">
    <location>
        <begin position="137"/>
        <end position="159"/>
    </location>
</feature>
<feature type="compositionally biased region" description="Acidic residues" evidence="3">
    <location>
        <begin position="74"/>
        <end position="88"/>
    </location>
</feature>
<dbReference type="SUPFAM" id="SSF103473">
    <property type="entry name" value="MFS general substrate transporter"/>
    <property type="match status" value="1"/>
</dbReference>
<reference evidence="6" key="2">
    <citation type="submission" date="2010-07" db="EMBL/GenBank/DDBJ databases">
        <authorList>
            <consortium name="The Broad Institute Genome Sequencing Platform"/>
            <consortium name="Broad Institute Genome Sequencing Center for Infectious Disease"/>
            <person name="Ma L.-J."/>
            <person name="Dead R."/>
            <person name="Young S."/>
            <person name="Zeng Q."/>
            <person name="Koehrsen M."/>
            <person name="Alvarado L."/>
            <person name="Berlin A."/>
            <person name="Chapman S.B."/>
            <person name="Chen Z."/>
            <person name="Freedman E."/>
            <person name="Gellesch M."/>
            <person name="Goldberg J."/>
            <person name="Griggs A."/>
            <person name="Gujja S."/>
            <person name="Heilman E.R."/>
            <person name="Heiman D."/>
            <person name="Hepburn T."/>
            <person name="Howarth C."/>
            <person name="Jen D."/>
            <person name="Larson L."/>
            <person name="Mehta T."/>
            <person name="Neiman D."/>
            <person name="Pearson M."/>
            <person name="Roberts A."/>
            <person name="Saif S."/>
            <person name="Shea T."/>
            <person name="Shenoy N."/>
            <person name="Sisk P."/>
            <person name="Stolte C."/>
            <person name="Sykes S."/>
            <person name="Walk T."/>
            <person name="White J."/>
            <person name="Yandava C."/>
            <person name="Haas B."/>
            <person name="Nusbaum C."/>
            <person name="Birren B."/>
        </authorList>
    </citation>
    <scope>NUCLEOTIDE SEQUENCE</scope>
    <source>
        <strain evidence="6">R3-111a-1</strain>
    </source>
</reference>
<dbReference type="RefSeq" id="XP_009227761.1">
    <property type="nucleotide sequence ID" value="XM_009229497.1"/>
</dbReference>
<proteinExistence type="inferred from homology"/>
<evidence type="ECO:0000313" key="7">
    <source>
        <dbReference type="EnsemblFungi" id="EJT70583"/>
    </source>
</evidence>
<dbReference type="PANTHER" id="PTHR11360:SF177">
    <property type="entry name" value="RIBOFLAVIN TRANSPORTER MCH5"/>
    <property type="match status" value="1"/>
</dbReference>
<dbReference type="OrthoDB" id="410267at2759"/>
<feature type="transmembrane region" description="Helical" evidence="4">
    <location>
        <begin position="253"/>
        <end position="277"/>
    </location>
</feature>
<dbReference type="FunCoup" id="J3PDN3">
    <property type="interactions" value="167"/>
</dbReference>
<feature type="transmembrane region" description="Helical" evidence="4">
    <location>
        <begin position="455"/>
        <end position="480"/>
    </location>
</feature>
<organism evidence="6">
    <name type="scientific">Gaeumannomyces tritici (strain R3-111a-1)</name>
    <name type="common">Wheat and barley take-all root rot fungus</name>
    <name type="synonym">Gaeumannomyces graminis var. tritici</name>
    <dbReference type="NCBI Taxonomy" id="644352"/>
    <lineage>
        <taxon>Eukaryota</taxon>
        <taxon>Fungi</taxon>
        <taxon>Dikarya</taxon>
        <taxon>Ascomycota</taxon>
        <taxon>Pezizomycotina</taxon>
        <taxon>Sordariomycetes</taxon>
        <taxon>Sordariomycetidae</taxon>
        <taxon>Magnaporthales</taxon>
        <taxon>Magnaporthaceae</taxon>
        <taxon>Gaeumannomyces</taxon>
    </lineage>
</organism>
<dbReference type="InterPro" id="IPR050327">
    <property type="entry name" value="Proton-linked_MCT"/>
</dbReference>
<reference evidence="7" key="4">
    <citation type="journal article" date="2015" name="G3 (Bethesda)">
        <title>Genome sequences of three phytopathogenic species of the Magnaporthaceae family of fungi.</title>
        <authorList>
            <person name="Okagaki L.H."/>
            <person name="Nunes C.C."/>
            <person name="Sailsbery J."/>
            <person name="Clay B."/>
            <person name="Brown D."/>
            <person name="John T."/>
            <person name="Oh Y."/>
            <person name="Young N."/>
            <person name="Fitzgerald M."/>
            <person name="Haas B.J."/>
            <person name="Zeng Q."/>
            <person name="Young S."/>
            <person name="Adiconis X."/>
            <person name="Fan L."/>
            <person name="Levin J.Z."/>
            <person name="Mitchell T.K."/>
            <person name="Okubara P.A."/>
            <person name="Farman M.L."/>
            <person name="Kohn L.M."/>
            <person name="Birren B."/>
            <person name="Ma L.-J."/>
            <person name="Dean R.A."/>
        </authorList>
    </citation>
    <scope>NUCLEOTIDE SEQUENCE</scope>
    <source>
        <strain evidence="7">R3-111a-1</strain>
    </source>
</reference>
<dbReference type="Gene3D" id="1.20.1250.20">
    <property type="entry name" value="MFS general substrate transporter like domains"/>
    <property type="match status" value="2"/>
</dbReference>
<keyword evidence="4" id="KW-0812">Transmembrane</keyword>
<feature type="compositionally biased region" description="Low complexity" evidence="3">
    <location>
        <begin position="63"/>
        <end position="73"/>
    </location>
</feature>
<feature type="transmembrane region" description="Helical" evidence="4">
    <location>
        <begin position="96"/>
        <end position="117"/>
    </location>
</feature>
<dbReference type="AlphaFoldDB" id="J3PDN3"/>
<reference evidence="6" key="3">
    <citation type="submission" date="2010-09" db="EMBL/GenBank/DDBJ databases">
        <title>Annotation of Gaeumannomyces graminis var. tritici R3-111a-1.</title>
        <authorList>
            <consortium name="The Broad Institute Genome Sequencing Platform"/>
            <person name="Ma L.-J."/>
            <person name="Dead R."/>
            <person name="Young S.K."/>
            <person name="Zeng Q."/>
            <person name="Gargeya S."/>
            <person name="Fitzgerald M."/>
            <person name="Haas B."/>
            <person name="Abouelleil A."/>
            <person name="Alvarado L."/>
            <person name="Arachchi H.M."/>
            <person name="Berlin A."/>
            <person name="Brown A."/>
            <person name="Chapman S.B."/>
            <person name="Chen Z."/>
            <person name="Dunbar C."/>
            <person name="Freedman E."/>
            <person name="Gearin G."/>
            <person name="Gellesch M."/>
            <person name="Goldberg J."/>
            <person name="Griggs A."/>
            <person name="Gujja S."/>
            <person name="Heiman D."/>
            <person name="Howarth C."/>
            <person name="Larson L."/>
            <person name="Lui A."/>
            <person name="MacDonald P.J.P."/>
            <person name="Mehta T."/>
            <person name="Montmayeur A."/>
            <person name="Murphy C."/>
            <person name="Neiman D."/>
            <person name="Pearson M."/>
            <person name="Priest M."/>
            <person name="Roberts A."/>
            <person name="Saif S."/>
            <person name="Shea T."/>
            <person name="Shenoy N."/>
            <person name="Sisk P."/>
            <person name="Stolte C."/>
            <person name="Sykes S."/>
            <person name="Yandava C."/>
            <person name="Wortman J."/>
            <person name="Nusbaum C."/>
            <person name="Birren B."/>
        </authorList>
    </citation>
    <scope>NUCLEOTIDE SEQUENCE</scope>
    <source>
        <strain evidence="6">R3-111a-1</strain>
    </source>
</reference>
<dbReference type="InterPro" id="IPR036259">
    <property type="entry name" value="MFS_trans_sf"/>
</dbReference>
<comment type="similarity">
    <text evidence="2">Belongs to the major facilitator superfamily. Monocarboxylate porter (TC 2.A.1.13) family.</text>
</comment>
<gene>
    <name evidence="7" type="primary">20352064</name>
    <name evidence="6" type="ORF">GGTG_11606</name>
</gene>
<evidence type="ECO:0000313" key="8">
    <source>
        <dbReference type="Proteomes" id="UP000006039"/>
    </source>
</evidence>
<evidence type="ECO:0000256" key="3">
    <source>
        <dbReference type="SAM" id="MobiDB-lite"/>
    </source>
</evidence>
<dbReference type="GO" id="GO:0022857">
    <property type="term" value="F:transmembrane transporter activity"/>
    <property type="evidence" value="ECO:0007669"/>
    <property type="project" value="InterPro"/>
</dbReference>
<dbReference type="PANTHER" id="PTHR11360">
    <property type="entry name" value="MONOCARBOXYLATE TRANSPORTER"/>
    <property type="match status" value="1"/>
</dbReference>
<sequence>MEEKDAAGPAADTGQQDKNGRAQPEPSLQEERAVDESRNLNPVLFVVESRAQKRQGDNAGSLEAGAAVAAAAAAEEEEEREEEPVEETYPEGGARAWLVVLGSWMALVASLGLMNTIGVLQSYVSKHQLADRSEGTVGWIFSVYTFLSFFLGLYIGPVFDKYGPRWLVAGGTALLATGTMLLGSCVEYWHFMLVFGLVNGAATALLFTPSIAAIGHWFRDRRGLATGVASSGGGVGGVVFPLLLASLLERVGFAWSVRAMGLVSTALAVGANFLIRSRLPAERGARARPDPRILRDRAFALTTLGIFLMEFGLFIPLGFLPLYARAQGFDEAFSFRIMTVLNAASVVGRALPGWWADIIGPANANILAIVQSIVACLAVWWPAGGTTAGIVVFAVLFGFASGTNISLAPLCIGRLCKTQNYGRYYATTYTIVSFACLVGIPIAGNIVGVTEGGRYWGLILFTGLLYCASLVAFVAARVYVVGWNPLVVF</sequence>
<evidence type="ECO:0000256" key="1">
    <source>
        <dbReference type="ARBA" id="ARBA00004141"/>
    </source>
</evidence>
<dbReference type="HOGENOM" id="CLU_001265_1_0_1"/>
<dbReference type="eggNOG" id="KOG2504">
    <property type="taxonomic scope" value="Eukaryota"/>
</dbReference>
<feature type="transmembrane region" description="Helical" evidence="4">
    <location>
        <begin position="298"/>
        <end position="320"/>
    </location>
</feature>
<dbReference type="VEuPathDB" id="FungiDB:GGTG_11606"/>
<comment type="subcellular location">
    <subcellularLocation>
        <location evidence="1">Membrane</location>
        <topology evidence="1">Multi-pass membrane protein</topology>
    </subcellularLocation>
</comment>
<dbReference type="InterPro" id="IPR011701">
    <property type="entry name" value="MFS"/>
</dbReference>
<feature type="domain" description="Major facilitator superfamily (MFS) profile" evidence="5">
    <location>
        <begin position="96"/>
        <end position="480"/>
    </location>
</feature>
<accession>J3PDN3</accession>
<protein>
    <recommendedName>
        <fullName evidence="5">Major facilitator superfamily (MFS) profile domain-containing protein</fullName>
    </recommendedName>
</protein>
<dbReference type="Pfam" id="PF07690">
    <property type="entry name" value="MFS_1"/>
    <property type="match status" value="1"/>
</dbReference>
<feature type="transmembrane region" description="Helical" evidence="4">
    <location>
        <begin position="189"/>
        <end position="212"/>
    </location>
</feature>
<keyword evidence="8" id="KW-1185">Reference proteome</keyword>
<feature type="transmembrane region" description="Helical" evidence="4">
    <location>
        <begin position="166"/>
        <end position="183"/>
    </location>
</feature>
<dbReference type="GO" id="GO:0016020">
    <property type="term" value="C:membrane"/>
    <property type="evidence" value="ECO:0007669"/>
    <property type="project" value="UniProtKB-SubCell"/>
</dbReference>
<reference evidence="8" key="1">
    <citation type="submission" date="2010-07" db="EMBL/GenBank/DDBJ databases">
        <title>The genome sequence of Gaeumannomyces graminis var. tritici strain R3-111a-1.</title>
        <authorList>
            <consortium name="The Broad Institute Genome Sequencing Platform"/>
            <person name="Ma L.-J."/>
            <person name="Dead R."/>
            <person name="Young S."/>
            <person name="Zeng Q."/>
            <person name="Koehrsen M."/>
            <person name="Alvarado L."/>
            <person name="Berlin A."/>
            <person name="Chapman S.B."/>
            <person name="Chen Z."/>
            <person name="Freedman E."/>
            <person name="Gellesch M."/>
            <person name="Goldberg J."/>
            <person name="Griggs A."/>
            <person name="Gujja S."/>
            <person name="Heilman E.R."/>
            <person name="Heiman D."/>
            <person name="Hepburn T."/>
            <person name="Howarth C."/>
            <person name="Jen D."/>
            <person name="Larson L."/>
            <person name="Mehta T."/>
            <person name="Neiman D."/>
            <person name="Pearson M."/>
            <person name="Roberts A."/>
            <person name="Saif S."/>
            <person name="Shea T."/>
            <person name="Shenoy N."/>
            <person name="Sisk P."/>
            <person name="Stolte C."/>
            <person name="Sykes S."/>
            <person name="Walk T."/>
            <person name="White J."/>
            <person name="Yandava C."/>
            <person name="Haas B."/>
            <person name="Nusbaum C."/>
            <person name="Birren B."/>
        </authorList>
    </citation>
    <scope>NUCLEOTIDE SEQUENCE [LARGE SCALE GENOMIC DNA]</scope>
    <source>
        <strain evidence="8">R3-111a-1</strain>
    </source>
</reference>
<dbReference type="CDD" id="cd17352">
    <property type="entry name" value="MFS_MCT_SLC16"/>
    <property type="match status" value="1"/>
</dbReference>
<keyword evidence="4" id="KW-1133">Transmembrane helix</keyword>
<feature type="region of interest" description="Disordered" evidence="3">
    <location>
        <begin position="52"/>
        <end position="88"/>
    </location>
</feature>
<dbReference type="EnsemblFungi" id="EJT70583">
    <property type="protein sequence ID" value="EJT70583"/>
    <property type="gene ID" value="GGTG_11606"/>
</dbReference>
<dbReference type="InterPro" id="IPR020846">
    <property type="entry name" value="MFS_dom"/>
</dbReference>